<sequence length="120" mass="13687">MNQDGQGDEKLQGPITRARAKRIKENDDQIAHGFMIAIEETMKEGLKIKNGGLEDDGIFLTSIDGRPCTYRPYVGFCQKLGLLAYRSPPEETKEMRRQMEELLSKGYVRESLDLVPFLFC</sequence>
<organism evidence="1 2">
    <name type="scientific">Catharanthus roseus</name>
    <name type="common">Madagascar periwinkle</name>
    <name type="synonym">Vinca rosea</name>
    <dbReference type="NCBI Taxonomy" id="4058"/>
    <lineage>
        <taxon>Eukaryota</taxon>
        <taxon>Viridiplantae</taxon>
        <taxon>Streptophyta</taxon>
        <taxon>Embryophyta</taxon>
        <taxon>Tracheophyta</taxon>
        <taxon>Spermatophyta</taxon>
        <taxon>Magnoliopsida</taxon>
        <taxon>eudicotyledons</taxon>
        <taxon>Gunneridae</taxon>
        <taxon>Pentapetalae</taxon>
        <taxon>asterids</taxon>
        <taxon>lamiids</taxon>
        <taxon>Gentianales</taxon>
        <taxon>Apocynaceae</taxon>
        <taxon>Rauvolfioideae</taxon>
        <taxon>Vinceae</taxon>
        <taxon>Catharanthinae</taxon>
        <taxon>Catharanthus</taxon>
    </lineage>
</organism>
<reference evidence="2" key="1">
    <citation type="journal article" date="2023" name="Nat. Plants">
        <title>Single-cell RNA sequencing provides a high-resolution roadmap for understanding the multicellular compartmentation of specialized metabolism.</title>
        <authorList>
            <person name="Sun S."/>
            <person name="Shen X."/>
            <person name="Li Y."/>
            <person name="Li Y."/>
            <person name="Wang S."/>
            <person name="Li R."/>
            <person name="Zhang H."/>
            <person name="Shen G."/>
            <person name="Guo B."/>
            <person name="Wei J."/>
            <person name="Xu J."/>
            <person name="St-Pierre B."/>
            <person name="Chen S."/>
            <person name="Sun C."/>
        </authorList>
    </citation>
    <scope>NUCLEOTIDE SEQUENCE [LARGE SCALE GENOMIC DNA]</scope>
</reference>
<name>A0ACC0BTI7_CATRO</name>
<accession>A0ACC0BTI7</accession>
<keyword evidence="2" id="KW-1185">Reference proteome</keyword>
<proteinExistence type="predicted"/>
<evidence type="ECO:0000313" key="1">
    <source>
        <dbReference type="EMBL" id="KAI5676010.1"/>
    </source>
</evidence>
<comment type="caution">
    <text evidence="1">The sequence shown here is derived from an EMBL/GenBank/DDBJ whole genome shotgun (WGS) entry which is preliminary data.</text>
</comment>
<protein>
    <submittedName>
        <fullName evidence="1">Uncharacterized protein</fullName>
    </submittedName>
</protein>
<gene>
    <name evidence="1" type="ORF">M9H77_06960</name>
</gene>
<evidence type="ECO:0000313" key="2">
    <source>
        <dbReference type="Proteomes" id="UP001060085"/>
    </source>
</evidence>
<dbReference type="EMBL" id="CM044702">
    <property type="protein sequence ID" value="KAI5676010.1"/>
    <property type="molecule type" value="Genomic_DNA"/>
</dbReference>
<dbReference type="Proteomes" id="UP001060085">
    <property type="component" value="Linkage Group LG02"/>
</dbReference>